<sequence>MARLKLDPRSMRLGSHELAGHIVAAVRAAQQDRLAKVGEPATPLEAEGPGAEEFIRRVNDMEAQAASDFARLTSSLEEMLRRLDDPPSGKLPRDDR</sequence>
<accession>A0A4R4VNK6</accession>
<dbReference type="AlphaFoldDB" id="A0A4R4VNK6"/>
<comment type="caution">
    <text evidence="1">The sequence shown here is derived from an EMBL/GenBank/DDBJ whole genome shotgun (WGS) entry which is preliminary data.</text>
</comment>
<name>A0A4R4VNK6_9ACTN</name>
<evidence type="ECO:0000313" key="2">
    <source>
        <dbReference type="Proteomes" id="UP000294543"/>
    </source>
</evidence>
<proteinExistence type="predicted"/>
<dbReference type="OrthoDB" id="3542241at2"/>
<protein>
    <submittedName>
        <fullName evidence="1">Uncharacterized protein</fullName>
    </submittedName>
</protein>
<dbReference type="Proteomes" id="UP000294543">
    <property type="component" value="Unassembled WGS sequence"/>
</dbReference>
<dbReference type="EMBL" id="SMKP01000306">
    <property type="protein sequence ID" value="TDD04653.1"/>
    <property type="molecule type" value="Genomic_DNA"/>
</dbReference>
<reference evidence="1 2" key="1">
    <citation type="submission" date="2019-03" db="EMBL/GenBank/DDBJ databases">
        <title>Draft genome sequences of novel Actinobacteria.</title>
        <authorList>
            <person name="Sahin N."/>
            <person name="Ay H."/>
            <person name="Saygin H."/>
        </authorList>
    </citation>
    <scope>NUCLEOTIDE SEQUENCE [LARGE SCALE GENOMIC DNA]</scope>
    <source>
        <strain evidence="1 2">KC712</strain>
    </source>
</reference>
<evidence type="ECO:0000313" key="1">
    <source>
        <dbReference type="EMBL" id="TDD04653.1"/>
    </source>
</evidence>
<gene>
    <name evidence="1" type="ORF">E1294_50005</name>
</gene>
<organism evidence="1 2">
    <name type="scientific">Nonomuraea diastatica</name>
    <dbReference type="NCBI Taxonomy" id="1848329"/>
    <lineage>
        <taxon>Bacteria</taxon>
        <taxon>Bacillati</taxon>
        <taxon>Actinomycetota</taxon>
        <taxon>Actinomycetes</taxon>
        <taxon>Streptosporangiales</taxon>
        <taxon>Streptosporangiaceae</taxon>
        <taxon>Nonomuraea</taxon>
    </lineage>
</organism>
<keyword evidence="2" id="KW-1185">Reference proteome</keyword>
<dbReference type="RefSeq" id="WP_132519774.1">
    <property type="nucleotide sequence ID" value="NZ_SMKP01000306.1"/>
</dbReference>